<evidence type="ECO:0000256" key="6">
    <source>
        <dbReference type="ARBA" id="ARBA00022777"/>
    </source>
</evidence>
<evidence type="ECO:0000256" key="4">
    <source>
        <dbReference type="ARBA" id="ARBA00022553"/>
    </source>
</evidence>
<dbReference type="SMART" id="SM00388">
    <property type="entry name" value="HisKA"/>
    <property type="match status" value="1"/>
</dbReference>
<evidence type="ECO:0000256" key="5">
    <source>
        <dbReference type="ARBA" id="ARBA00022679"/>
    </source>
</evidence>
<keyword evidence="7" id="KW-0902">Two-component regulatory system</keyword>
<dbReference type="Proteomes" id="UP000076925">
    <property type="component" value="Unassembled WGS sequence"/>
</dbReference>
<dbReference type="InterPro" id="IPR036097">
    <property type="entry name" value="HisK_dim/P_sf"/>
</dbReference>
<dbReference type="Gene3D" id="3.30.565.10">
    <property type="entry name" value="Histidine kinase-like ATPase, C-terminal domain"/>
    <property type="match status" value="1"/>
</dbReference>
<evidence type="ECO:0000256" key="1">
    <source>
        <dbReference type="ARBA" id="ARBA00000085"/>
    </source>
</evidence>
<dbReference type="SUPFAM" id="SSF158472">
    <property type="entry name" value="HAMP domain-like"/>
    <property type="match status" value="1"/>
</dbReference>
<name>A0A139XCW7_9CYAN</name>
<feature type="domain" description="Histidine kinase" evidence="9">
    <location>
        <begin position="269"/>
        <end position="474"/>
    </location>
</feature>
<sequence length="474" mass="53273">MGQNQIHNLQGWRRFVFGARARVIASYLVLVVFSTMVSLLAIRHILIARVEDQIEKILVQEMEEFRRLVKGRNPMTGLPFEDDVASIFDVFLRRNVPNDDEFMLTLLDGKLYKSSPIGLPDSLHPNSVVNRWAKLTEPENGKMVTPVGTIRYLADPIRIGGKTRGVFVVVIIPAGKYEEVNQIILIVGLVEGIMAVIALTSSIAWLTAGRILVRLRLLSETARAISETDLTQRISVQGSDEITELTITINEMLERLQTAFASKRDFINDVGHELRTPITIVRCYLEQLKVESLEQREMLELVLSELERMSRFVNDLLLLAKAEQPNFLNLEIVEIGSLTEKIYTKASILAQRNWCLEAKGSGRIIADPHRLTQALMNFIQNAIQHTTEVDEIALGSTLINNQLHFWVRDTGEGIDPVEQRRIFQRFIRGDSRQRLQGAGLGLAIVKAIAEAHGGWVELISLPGNGSTFTIVIPV</sequence>
<dbReference type="SUPFAM" id="SSF47384">
    <property type="entry name" value="Homodimeric domain of signal transducing histidine kinase"/>
    <property type="match status" value="1"/>
</dbReference>
<dbReference type="GO" id="GO:0016020">
    <property type="term" value="C:membrane"/>
    <property type="evidence" value="ECO:0007669"/>
    <property type="project" value="UniProtKB-SubCell"/>
</dbReference>
<dbReference type="OrthoDB" id="9763461at2"/>
<dbReference type="EC" id="2.7.13.3" evidence="3"/>
<keyword evidence="4" id="KW-0597">Phosphoprotein</keyword>
<dbReference type="InterPro" id="IPR050736">
    <property type="entry name" value="Sensor_HK_Regulatory"/>
</dbReference>
<dbReference type="InterPro" id="IPR003660">
    <property type="entry name" value="HAMP_dom"/>
</dbReference>
<dbReference type="PANTHER" id="PTHR43711:SF28">
    <property type="entry name" value="SENSOR HISTIDINE KINASE YXDK"/>
    <property type="match status" value="1"/>
</dbReference>
<evidence type="ECO:0000256" key="3">
    <source>
        <dbReference type="ARBA" id="ARBA00012438"/>
    </source>
</evidence>
<dbReference type="GO" id="GO:0000155">
    <property type="term" value="F:phosphorelay sensor kinase activity"/>
    <property type="evidence" value="ECO:0007669"/>
    <property type="project" value="InterPro"/>
</dbReference>
<dbReference type="EMBL" id="ANNX02000020">
    <property type="protein sequence ID" value="KYC42537.1"/>
    <property type="molecule type" value="Genomic_DNA"/>
</dbReference>
<keyword evidence="6 11" id="KW-0418">Kinase</keyword>
<keyword evidence="12" id="KW-1185">Reference proteome</keyword>
<dbReference type="FunFam" id="1.10.287.130:FF:000001">
    <property type="entry name" value="Two-component sensor histidine kinase"/>
    <property type="match status" value="1"/>
</dbReference>
<proteinExistence type="predicted"/>
<dbReference type="Gene3D" id="1.10.287.130">
    <property type="match status" value="1"/>
</dbReference>
<feature type="transmembrane region" description="Helical" evidence="8">
    <location>
        <begin position="24"/>
        <end position="46"/>
    </location>
</feature>
<evidence type="ECO:0000259" key="10">
    <source>
        <dbReference type="PROSITE" id="PS50885"/>
    </source>
</evidence>
<dbReference type="PROSITE" id="PS50885">
    <property type="entry name" value="HAMP"/>
    <property type="match status" value="1"/>
</dbReference>
<dbReference type="AlphaFoldDB" id="A0A139XCW7"/>
<dbReference type="Gene3D" id="6.10.340.10">
    <property type="match status" value="1"/>
</dbReference>
<feature type="domain" description="HAMP" evidence="10">
    <location>
        <begin position="209"/>
        <end position="261"/>
    </location>
</feature>
<reference evidence="11 12" key="1">
    <citation type="journal article" date="2013" name="Genome Biol. Evol.">
        <title>Genomes of Stigonematalean cyanobacteria (subsection V) and the evolution of oxygenic photosynthesis from prokaryotes to plastids.</title>
        <authorList>
            <person name="Dagan T."/>
            <person name="Roettger M."/>
            <person name="Stucken K."/>
            <person name="Landan G."/>
            <person name="Koch R."/>
            <person name="Major P."/>
            <person name="Gould S.B."/>
            <person name="Goremykin V.V."/>
            <person name="Rippka R."/>
            <person name="Tandeau de Marsac N."/>
            <person name="Gugger M."/>
            <person name="Lockhart P.J."/>
            <person name="Allen J.F."/>
            <person name="Brune I."/>
            <person name="Maus I."/>
            <person name="Puhler A."/>
            <person name="Martin W.F."/>
        </authorList>
    </citation>
    <scope>NUCLEOTIDE SEQUENCE [LARGE SCALE GENOMIC DNA]</scope>
    <source>
        <strain evidence="11 12">PCC 7110</strain>
    </source>
</reference>
<dbReference type="CDD" id="cd00082">
    <property type="entry name" value="HisKA"/>
    <property type="match status" value="1"/>
</dbReference>
<dbReference type="InterPro" id="IPR004358">
    <property type="entry name" value="Sig_transdc_His_kin-like_C"/>
</dbReference>
<keyword evidence="8" id="KW-0472">Membrane</keyword>
<evidence type="ECO:0000259" key="9">
    <source>
        <dbReference type="PROSITE" id="PS50109"/>
    </source>
</evidence>
<dbReference type="PRINTS" id="PR00344">
    <property type="entry name" value="BCTRLSENSOR"/>
</dbReference>
<dbReference type="InterPro" id="IPR003594">
    <property type="entry name" value="HATPase_dom"/>
</dbReference>
<dbReference type="Pfam" id="PF02518">
    <property type="entry name" value="HATPase_c"/>
    <property type="match status" value="1"/>
</dbReference>
<protein>
    <recommendedName>
        <fullName evidence="3">histidine kinase</fullName>
        <ecNumber evidence="3">2.7.13.3</ecNumber>
    </recommendedName>
</protein>
<keyword evidence="5" id="KW-0808">Transferase</keyword>
<keyword evidence="8" id="KW-1133">Transmembrane helix</keyword>
<evidence type="ECO:0000256" key="8">
    <source>
        <dbReference type="SAM" id="Phobius"/>
    </source>
</evidence>
<gene>
    <name evidence="11" type="ORF">WA1_15695</name>
</gene>
<evidence type="ECO:0000313" key="11">
    <source>
        <dbReference type="EMBL" id="KYC42537.1"/>
    </source>
</evidence>
<dbReference type="PANTHER" id="PTHR43711">
    <property type="entry name" value="TWO-COMPONENT HISTIDINE KINASE"/>
    <property type="match status" value="1"/>
</dbReference>
<dbReference type="InterPro" id="IPR005467">
    <property type="entry name" value="His_kinase_dom"/>
</dbReference>
<dbReference type="CDD" id="cd00075">
    <property type="entry name" value="HATPase"/>
    <property type="match status" value="1"/>
</dbReference>
<comment type="subcellular location">
    <subcellularLocation>
        <location evidence="2">Membrane</location>
    </subcellularLocation>
</comment>
<feature type="transmembrane region" description="Helical" evidence="8">
    <location>
        <begin position="183"/>
        <end position="206"/>
    </location>
</feature>
<evidence type="ECO:0000256" key="7">
    <source>
        <dbReference type="ARBA" id="ARBA00023012"/>
    </source>
</evidence>
<organism evidence="11 12">
    <name type="scientific">Scytonema hofmannii PCC 7110</name>
    <dbReference type="NCBI Taxonomy" id="128403"/>
    <lineage>
        <taxon>Bacteria</taxon>
        <taxon>Bacillati</taxon>
        <taxon>Cyanobacteriota</taxon>
        <taxon>Cyanophyceae</taxon>
        <taxon>Nostocales</taxon>
        <taxon>Scytonemataceae</taxon>
        <taxon>Scytonema</taxon>
    </lineage>
</organism>
<comment type="caution">
    <text evidence="11">The sequence shown here is derived from an EMBL/GenBank/DDBJ whole genome shotgun (WGS) entry which is preliminary data.</text>
</comment>
<accession>A0A139XCW7</accession>
<dbReference type="SMART" id="SM00304">
    <property type="entry name" value="HAMP"/>
    <property type="match status" value="1"/>
</dbReference>
<comment type="catalytic activity">
    <reaction evidence="1">
        <text>ATP + protein L-histidine = ADP + protein N-phospho-L-histidine.</text>
        <dbReference type="EC" id="2.7.13.3"/>
    </reaction>
</comment>
<dbReference type="PROSITE" id="PS50109">
    <property type="entry name" value="HIS_KIN"/>
    <property type="match status" value="1"/>
</dbReference>
<keyword evidence="8" id="KW-0812">Transmembrane</keyword>
<dbReference type="SUPFAM" id="SSF55874">
    <property type="entry name" value="ATPase domain of HSP90 chaperone/DNA topoisomerase II/histidine kinase"/>
    <property type="match status" value="1"/>
</dbReference>
<dbReference type="Pfam" id="PF00672">
    <property type="entry name" value="HAMP"/>
    <property type="match status" value="1"/>
</dbReference>
<evidence type="ECO:0000313" key="12">
    <source>
        <dbReference type="Proteomes" id="UP000076925"/>
    </source>
</evidence>
<dbReference type="InterPro" id="IPR036890">
    <property type="entry name" value="HATPase_C_sf"/>
</dbReference>
<evidence type="ECO:0000256" key="2">
    <source>
        <dbReference type="ARBA" id="ARBA00004370"/>
    </source>
</evidence>
<dbReference type="SMART" id="SM00387">
    <property type="entry name" value="HATPase_c"/>
    <property type="match status" value="1"/>
</dbReference>
<dbReference type="STRING" id="128403.WA1_15695"/>
<dbReference type="Pfam" id="PF00512">
    <property type="entry name" value="HisKA"/>
    <property type="match status" value="1"/>
</dbReference>
<dbReference type="InterPro" id="IPR003661">
    <property type="entry name" value="HisK_dim/P_dom"/>
</dbReference>
<dbReference type="CDD" id="cd06225">
    <property type="entry name" value="HAMP"/>
    <property type="match status" value="1"/>
</dbReference>